<dbReference type="AlphaFoldDB" id="A0AAV1J5J3"/>
<keyword evidence="2" id="KW-1185">Reference proteome</keyword>
<comment type="caution">
    <text evidence="1">The sequence shown here is derived from an EMBL/GenBank/DDBJ whole genome shotgun (WGS) entry which is preliminary data.</text>
</comment>
<dbReference type="Proteomes" id="UP001497472">
    <property type="component" value="Unassembled WGS sequence"/>
</dbReference>
<organism evidence="1 2">
    <name type="scientific">Leptosia nina</name>
    <dbReference type="NCBI Taxonomy" id="320188"/>
    <lineage>
        <taxon>Eukaryota</taxon>
        <taxon>Metazoa</taxon>
        <taxon>Ecdysozoa</taxon>
        <taxon>Arthropoda</taxon>
        <taxon>Hexapoda</taxon>
        <taxon>Insecta</taxon>
        <taxon>Pterygota</taxon>
        <taxon>Neoptera</taxon>
        <taxon>Endopterygota</taxon>
        <taxon>Lepidoptera</taxon>
        <taxon>Glossata</taxon>
        <taxon>Ditrysia</taxon>
        <taxon>Papilionoidea</taxon>
        <taxon>Pieridae</taxon>
        <taxon>Pierinae</taxon>
        <taxon>Leptosia</taxon>
    </lineage>
</organism>
<name>A0AAV1J5J3_9NEOP</name>
<gene>
    <name evidence="1" type="ORF">LNINA_LOCUS3496</name>
</gene>
<sequence length="114" mass="12844">MERVYVRPAGNDWDSFSILPSKMLTRLTIFAAVMIVVHSRVVDYGYYPEEPALAARMSPYGCSAYGCSRPLYDVPPYRARLVPYQAEFRTAFDGSKCPTGMARPAGSNRCIRKH</sequence>
<accession>A0AAV1J5J3</accession>
<dbReference type="EMBL" id="CAVLEF010000004">
    <property type="protein sequence ID" value="CAK1543694.1"/>
    <property type="molecule type" value="Genomic_DNA"/>
</dbReference>
<proteinExistence type="predicted"/>
<evidence type="ECO:0000313" key="1">
    <source>
        <dbReference type="EMBL" id="CAK1543694.1"/>
    </source>
</evidence>
<reference evidence="1 2" key="1">
    <citation type="submission" date="2023-11" db="EMBL/GenBank/DDBJ databases">
        <authorList>
            <person name="Okamura Y."/>
        </authorList>
    </citation>
    <scope>NUCLEOTIDE SEQUENCE [LARGE SCALE GENOMIC DNA]</scope>
</reference>
<evidence type="ECO:0000313" key="2">
    <source>
        <dbReference type="Proteomes" id="UP001497472"/>
    </source>
</evidence>
<protein>
    <submittedName>
        <fullName evidence="1">Uncharacterized protein</fullName>
    </submittedName>
</protein>